<reference evidence="1" key="3">
    <citation type="submission" date="2025-09" db="UniProtKB">
        <authorList>
            <consortium name="Ensembl"/>
        </authorList>
    </citation>
    <scope>IDENTIFICATION</scope>
</reference>
<evidence type="ECO:0000313" key="1">
    <source>
        <dbReference type="Ensembl" id="ENSPPYP00000038124.1"/>
    </source>
</evidence>
<name>A0A8I5TJH1_PONAB</name>
<reference evidence="1" key="2">
    <citation type="submission" date="2025-08" db="UniProtKB">
        <authorList>
            <consortium name="Ensembl"/>
        </authorList>
    </citation>
    <scope>IDENTIFICATION</scope>
</reference>
<dbReference type="Proteomes" id="UP000001595">
    <property type="component" value="Chromosome 17"/>
</dbReference>
<dbReference type="GeneTree" id="ENSGT01150000287152"/>
<reference evidence="1 2" key="1">
    <citation type="submission" date="2008-02" db="EMBL/GenBank/DDBJ databases">
        <title>A 6x draft sequence assembly of the Pongo pygmaeus abelii genome.</title>
        <authorList>
            <person name="Wilson R.K."/>
            <person name="Mardis E."/>
        </authorList>
    </citation>
    <scope>NUCLEOTIDE SEQUENCE [LARGE SCALE GENOMIC DNA]</scope>
</reference>
<accession>A0A8I5TJH1</accession>
<evidence type="ECO:0000313" key="2">
    <source>
        <dbReference type="Proteomes" id="UP000001595"/>
    </source>
</evidence>
<protein>
    <submittedName>
        <fullName evidence="1">Uncharacterized protein</fullName>
    </submittedName>
</protein>
<keyword evidence="2" id="KW-1185">Reference proteome</keyword>
<dbReference type="AlphaFoldDB" id="A0A8I5TJH1"/>
<sequence length="127" mass="14363">MSFGPNRSMMPTKSQTLFIVPETFHHASSQSIPDPIFILISITILPVGELHIKWNQAGRCGSRLHFGRPRRADYLRIGVPDQPGQHGESPSLLKNTKICWAWWVPVIPAIREAEAGESLEPRRQRSQ</sequence>
<organism evidence="1 2">
    <name type="scientific">Pongo abelii</name>
    <name type="common">Sumatran orangutan</name>
    <name type="synonym">Pongo pygmaeus abelii</name>
    <dbReference type="NCBI Taxonomy" id="9601"/>
    <lineage>
        <taxon>Eukaryota</taxon>
        <taxon>Metazoa</taxon>
        <taxon>Chordata</taxon>
        <taxon>Craniata</taxon>
        <taxon>Vertebrata</taxon>
        <taxon>Euteleostomi</taxon>
        <taxon>Mammalia</taxon>
        <taxon>Eutheria</taxon>
        <taxon>Euarchontoglires</taxon>
        <taxon>Primates</taxon>
        <taxon>Haplorrhini</taxon>
        <taxon>Catarrhini</taxon>
        <taxon>Hominidae</taxon>
        <taxon>Pongo</taxon>
    </lineage>
</organism>
<dbReference type="Ensembl" id="ENSPPYT00000046851.1">
    <property type="protein sequence ID" value="ENSPPYP00000038124.1"/>
    <property type="gene ID" value="ENSPPYG00000031962.1"/>
</dbReference>
<proteinExistence type="predicted"/>